<dbReference type="EMBL" id="JAAKFY010000011">
    <property type="protein sequence ID" value="KAF3850321.1"/>
    <property type="molecule type" value="Genomic_DNA"/>
</dbReference>
<name>A0A7J5YMZ9_DISMA</name>
<proteinExistence type="predicted"/>
<dbReference type="Proteomes" id="UP000518266">
    <property type="component" value="Unassembled WGS sequence"/>
</dbReference>
<keyword evidence="2" id="KW-1185">Reference proteome</keyword>
<organism evidence="1 2">
    <name type="scientific">Dissostichus mawsoni</name>
    <name type="common">Antarctic cod</name>
    <dbReference type="NCBI Taxonomy" id="36200"/>
    <lineage>
        <taxon>Eukaryota</taxon>
        <taxon>Metazoa</taxon>
        <taxon>Chordata</taxon>
        <taxon>Craniata</taxon>
        <taxon>Vertebrata</taxon>
        <taxon>Euteleostomi</taxon>
        <taxon>Actinopterygii</taxon>
        <taxon>Neopterygii</taxon>
        <taxon>Teleostei</taxon>
        <taxon>Neoteleostei</taxon>
        <taxon>Acanthomorphata</taxon>
        <taxon>Eupercaria</taxon>
        <taxon>Perciformes</taxon>
        <taxon>Notothenioidei</taxon>
        <taxon>Nototheniidae</taxon>
        <taxon>Dissostichus</taxon>
    </lineage>
</organism>
<comment type="caution">
    <text evidence="1">The sequence shown here is derived from an EMBL/GenBank/DDBJ whole genome shotgun (WGS) entry which is preliminary data.</text>
</comment>
<dbReference type="AlphaFoldDB" id="A0A7J5YMZ9"/>
<accession>A0A7J5YMZ9</accession>
<evidence type="ECO:0000313" key="2">
    <source>
        <dbReference type="Proteomes" id="UP000518266"/>
    </source>
</evidence>
<feature type="non-terminal residue" evidence="1">
    <location>
        <position position="69"/>
    </location>
</feature>
<protein>
    <submittedName>
        <fullName evidence="1">Uncharacterized protein</fullName>
    </submittedName>
</protein>
<evidence type="ECO:0000313" key="1">
    <source>
        <dbReference type="EMBL" id="KAF3850321.1"/>
    </source>
</evidence>
<sequence>MDTLTTEKGLVSRIYNSISRLTETSLARTRILLEWKSSIPPLWLKDLMMYLNLEKIKYNLRGSSELFES</sequence>
<reference evidence="1 2" key="1">
    <citation type="submission" date="2020-03" db="EMBL/GenBank/DDBJ databases">
        <title>Dissostichus mawsoni Genome sequencing and assembly.</title>
        <authorList>
            <person name="Park H."/>
        </authorList>
    </citation>
    <scope>NUCLEOTIDE SEQUENCE [LARGE SCALE GENOMIC DNA]</scope>
    <source>
        <strain evidence="1">DM0001</strain>
        <tissue evidence="1">Muscle</tissue>
    </source>
</reference>
<gene>
    <name evidence="1" type="ORF">F7725_020040</name>
</gene>